<evidence type="ECO:0000313" key="3">
    <source>
        <dbReference type="Proteomes" id="UP000799437"/>
    </source>
</evidence>
<evidence type="ECO:0000313" key="2">
    <source>
        <dbReference type="EMBL" id="KAF2758628.1"/>
    </source>
</evidence>
<name>A0A6A6W6W6_9PEZI</name>
<keyword evidence="3" id="KW-1185">Reference proteome</keyword>
<dbReference type="RefSeq" id="XP_033601079.1">
    <property type="nucleotide sequence ID" value="XM_033741053.1"/>
</dbReference>
<dbReference type="Proteomes" id="UP000799437">
    <property type="component" value="Unassembled WGS sequence"/>
</dbReference>
<gene>
    <name evidence="2" type="ORF">EJ05DRAFT_359820</name>
</gene>
<feature type="region of interest" description="Disordered" evidence="1">
    <location>
        <begin position="698"/>
        <end position="721"/>
    </location>
</feature>
<evidence type="ECO:0000256" key="1">
    <source>
        <dbReference type="SAM" id="MobiDB-lite"/>
    </source>
</evidence>
<proteinExistence type="predicted"/>
<organism evidence="2 3">
    <name type="scientific">Pseudovirgaria hyperparasitica</name>
    <dbReference type="NCBI Taxonomy" id="470096"/>
    <lineage>
        <taxon>Eukaryota</taxon>
        <taxon>Fungi</taxon>
        <taxon>Dikarya</taxon>
        <taxon>Ascomycota</taxon>
        <taxon>Pezizomycotina</taxon>
        <taxon>Dothideomycetes</taxon>
        <taxon>Dothideomycetes incertae sedis</taxon>
        <taxon>Acrospermales</taxon>
        <taxon>Acrospermaceae</taxon>
        <taxon>Pseudovirgaria</taxon>
    </lineage>
</organism>
<dbReference type="AlphaFoldDB" id="A0A6A6W6W6"/>
<feature type="region of interest" description="Disordered" evidence="1">
    <location>
        <begin position="473"/>
        <end position="588"/>
    </location>
</feature>
<reference evidence="2" key="1">
    <citation type="journal article" date="2020" name="Stud. Mycol.">
        <title>101 Dothideomycetes genomes: a test case for predicting lifestyles and emergence of pathogens.</title>
        <authorList>
            <person name="Haridas S."/>
            <person name="Albert R."/>
            <person name="Binder M."/>
            <person name="Bloem J."/>
            <person name="Labutti K."/>
            <person name="Salamov A."/>
            <person name="Andreopoulos B."/>
            <person name="Baker S."/>
            <person name="Barry K."/>
            <person name="Bills G."/>
            <person name="Bluhm B."/>
            <person name="Cannon C."/>
            <person name="Castanera R."/>
            <person name="Culley D."/>
            <person name="Daum C."/>
            <person name="Ezra D."/>
            <person name="Gonzalez J."/>
            <person name="Henrissat B."/>
            <person name="Kuo A."/>
            <person name="Liang C."/>
            <person name="Lipzen A."/>
            <person name="Lutzoni F."/>
            <person name="Magnuson J."/>
            <person name="Mondo S."/>
            <person name="Nolan M."/>
            <person name="Ohm R."/>
            <person name="Pangilinan J."/>
            <person name="Park H.-J."/>
            <person name="Ramirez L."/>
            <person name="Alfaro M."/>
            <person name="Sun H."/>
            <person name="Tritt A."/>
            <person name="Yoshinaga Y."/>
            <person name="Zwiers L.-H."/>
            <person name="Turgeon B."/>
            <person name="Goodwin S."/>
            <person name="Spatafora J."/>
            <person name="Crous P."/>
            <person name="Grigoriev I."/>
        </authorList>
    </citation>
    <scope>NUCLEOTIDE SEQUENCE</scope>
    <source>
        <strain evidence="2">CBS 121739</strain>
    </source>
</reference>
<dbReference type="OrthoDB" id="3944128at2759"/>
<sequence>MPPYHLIGCSIHLLTPRPRLDLGMHYYRTILGQSMDLVTIGWTYLDINVTNMCLGTDFARSCNAAKLGYVRQSSLRNPSPTMSYYTSVSVRTDKPGVWGTWFATGALPTQCDGYPRFNITTSEDYTLTTTKYSTTTYTLSTDIGNWTYPHLAITRPTCTINPSDCAQLVSDYQSAWDSQDASFAASQQAIVSLANPPSAVVVNGKTSELPLITPAPAITVHGDVYTPLVGASGVTYNLSKAFNYYDDLLLTPGGERTVIYDTMYQLSFRPVPQCSWSDELSFKSSSCSHTAKCTIAAYDVELIYFAPPATSRDLCATTDPLFNRKIVTHYSHPHESVVLNETITLWSDSAYVKYRSISAGRPCQGGQVGATHEGSIVAIPSSDISSMCGWQWTTATGSLPVRITLGVTPYPFNFGDLVGSVPQSAYQCMPECNPWLGTNDCDTIIPSLYSPRLAVPRQVRSIDPAWAECELDWDGSRDPPTAVGSAQVVADPTSVEPTASPPPQTGVAPSRLAQNTSPTTPEPVNGSKPSDPGSNPTKVGPGSGADPSQDDPSDPTDGADPVQNPNPAPPNNDPGKTDAPAQNPPAVTPVPIITIGDSTINNDPTNPGAIILNPSETLSEGDPGTVISGTTISVGPGNNLIIGDSSTVQTIAIPTFNPDNNAGPAPVTLTSINNTPIIITYPDPTSGNDPSAIIIGPSRANNNNNNDNDDGVPLSPGSSTIIDGSRQARLVV</sequence>
<accession>A0A6A6W6W6</accession>
<dbReference type="GeneID" id="54482107"/>
<protein>
    <submittedName>
        <fullName evidence="2">Uncharacterized protein</fullName>
    </submittedName>
</protein>
<dbReference type="EMBL" id="ML996571">
    <property type="protein sequence ID" value="KAF2758628.1"/>
    <property type="molecule type" value="Genomic_DNA"/>
</dbReference>